<name>A0ABY7TNU7_9SPHN</name>
<keyword evidence="2" id="KW-0805">Transcription regulation</keyword>
<dbReference type="RefSeq" id="WP_273690339.1">
    <property type="nucleotide sequence ID" value="NZ_CP117411.1"/>
</dbReference>
<dbReference type="PROSITE" id="PS50931">
    <property type="entry name" value="HTH_LYSR"/>
    <property type="match status" value="1"/>
</dbReference>
<evidence type="ECO:0000259" key="5">
    <source>
        <dbReference type="PROSITE" id="PS50931"/>
    </source>
</evidence>
<feature type="domain" description="HTH lysR-type" evidence="5">
    <location>
        <begin position="3"/>
        <end position="60"/>
    </location>
</feature>
<evidence type="ECO:0000313" key="6">
    <source>
        <dbReference type="EMBL" id="WCT74911.1"/>
    </source>
</evidence>
<organism evidence="6 7">
    <name type="scientific">Sphingomonas naphthae</name>
    <dbReference type="NCBI Taxonomy" id="1813468"/>
    <lineage>
        <taxon>Bacteria</taxon>
        <taxon>Pseudomonadati</taxon>
        <taxon>Pseudomonadota</taxon>
        <taxon>Alphaproteobacteria</taxon>
        <taxon>Sphingomonadales</taxon>
        <taxon>Sphingomonadaceae</taxon>
        <taxon>Sphingomonas</taxon>
    </lineage>
</organism>
<evidence type="ECO:0000256" key="3">
    <source>
        <dbReference type="ARBA" id="ARBA00023125"/>
    </source>
</evidence>
<dbReference type="InterPro" id="IPR036390">
    <property type="entry name" value="WH_DNA-bd_sf"/>
</dbReference>
<dbReference type="PANTHER" id="PTHR30537">
    <property type="entry name" value="HTH-TYPE TRANSCRIPTIONAL REGULATOR"/>
    <property type="match status" value="1"/>
</dbReference>
<keyword evidence="7" id="KW-1185">Reference proteome</keyword>
<dbReference type="EMBL" id="CP117411">
    <property type="protein sequence ID" value="WCT74911.1"/>
    <property type="molecule type" value="Genomic_DNA"/>
</dbReference>
<dbReference type="Pfam" id="PF03466">
    <property type="entry name" value="LysR_substrate"/>
    <property type="match status" value="1"/>
</dbReference>
<evidence type="ECO:0000256" key="2">
    <source>
        <dbReference type="ARBA" id="ARBA00023015"/>
    </source>
</evidence>
<evidence type="ECO:0000256" key="4">
    <source>
        <dbReference type="ARBA" id="ARBA00023163"/>
    </source>
</evidence>
<dbReference type="InterPro" id="IPR000847">
    <property type="entry name" value="LysR_HTH_N"/>
</dbReference>
<keyword evidence="4" id="KW-0804">Transcription</keyword>
<dbReference type="Gene3D" id="1.10.10.10">
    <property type="entry name" value="Winged helix-like DNA-binding domain superfamily/Winged helix DNA-binding domain"/>
    <property type="match status" value="1"/>
</dbReference>
<proteinExistence type="inferred from homology"/>
<dbReference type="SUPFAM" id="SSF53850">
    <property type="entry name" value="Periplasmic binding protein-like II"/>
    <property type="match status" value="1"/>
</dbReference>
<dbReference type="Gene3D" id="3.40.190.290">
    <property type="match status" value="1"/>
</dbReference>
<dbReference type="Pfam" id="PF00126">
    <property type="entry name" value="HTH_1"/>
    <property type="match status" value="1"/>
</dbReference>
<accession>A0ABY7TNU7</accession>
<gene>
    <name evidence="6" type="ORF">PQ455_06750</name>
</gene>
<keyword evidence="3" id="KW-0238">DNA-binding</keyword>
<dbReference type="PANTHER" id="PTHR30537:SF5">
    <property type="entry name" value="HTH-TYPE TRANSCRIPTIONAL ACTIVATOR TTDR-RELATED"/>
    <property type="match status" value="1"/>
</dbReference>
<sequence>MRDRFSEIQSFLKIVEAGSLSEGARRLGLSLAATSRRLTQLETRLGVPLIRRNSRHLTLTDEGAIFFDKAGRALAELDDAEAAVMRTATDASGLLRVVTTIAFGRRRLAPLLHHYAMLHPEVEVHLETAEQAGNIVESGHDIAICFDPQPDSTLIMKRLADNPRVLCASPTYLHRRGRPQHATDLADHDMIVVGSGAQDLWRGIDMGGAAPKRMLSTNDGELARLWAIDGAGVVIKSLWDVSEDLTAGRLETLLPAVSLPASRIAALYLPAQGDTAKVRSCLGFLAKHLGVDSANGRALHAD</sequence>
<protein>
    <submittedName>
        <fullName evidence="6">LysR family transcriptional regulator</fullName>
    </submittedName>
</protein>
<dbReference type="InterPro" id="IPR036388">
    <property type="entry name" value="WH-like_DNA-bd_sf"/>
</dbReference>
<comment type="similarity">
    <text evidence="1">Belongs to the LysR transcriptional regulatory family.</text>
</comment>
<evidence type="ECO:0000313" key="7">
    <source>
        <dbReference type="Proteomes" id="UP001220395"/>
    </source>
</evidence>
<dbReference type="SUPFAM" id="SSF46785">
    <property type="entry name" value="Winged helix' DNA-binding domain"/>
    <property type="match status" value="1"/>
</dbReference>
<dbReference type="InterPro" id="IPR005119">
    <property type="entry name" value="LysR_subst-bd"/>
</dbReference>
<dbReference type="Proteomes" id="UP001220395">
    <property type="component" value="Chromosome"/>
</dbReference>
<evidence type="ECO:0000256" key="1">
    <source>
        <dbReference type="ARBA" id="ARBA00009437"/>
    </source>
</evidence>
<dbReference type="InterPro" id="IPR058163">
    <property type="entry name" value="LysR-type_TF_proteobact-type"/>
</dbReference>
<reference evidence="6 7" key="1">
    <citation type="submission" date="2023-02" db="EMBL/GenBank/DDBJ databases">
        <title>Genome sequence of Sphingomonas naphthae.</title>
        <authorList>
            <person name="Kim S."/>
            <person name="Heo J."/>
            <person name="Kwon S.-W."/>
        </authorList>
    </citation>
    <scope>NUCLEOTIDE SEQUENCE [LARGE SCALE GENOMIC DNA]</scope>
    <source>
        <strain evidence="6 7">KACC 18716</strain>
    </source>
</reference>